<keyword evidence="7" id="KW-0539">Nucleus</keyword>
<keyword evidence="3 10" id="KW-0863">Zinc-finger</keyword>
<dbReference type="GeneID" id="70296817"/>
<keyword evidence="1" id="KW-0479">Metal-binding</keyword>
<dbReference type="GO" id="GO:0005634">
    <property type="term" value="C:nucleus"/>
    <property type="evidence" value="ECO:0007669"/>
    <property type="project" value="UniProtKB-ARBA"/>
</dbReference>
<evidence type="ECO:0000256" key="9">
    <source>
        <dbReference type="ARBA" id="ARBA00039490"/>
    </source>
</evidence>
<dbReference type="PRINTS" id="PR00111">
    <property type="entry name" value="ABHYDROLASE"/>
</dbReference>
<dbReference type="PROSITE" id="PS00028">
    <property type="entry name" value="ZINC_FINGER_C2H2_1"/>
    <property type="match status" value="2"/>
</dbReference>
<dbReference type="SMART" id="SM00066">
    <property type="entry name" value="GAL4"/>
    <property type="match status" value="1"/>
</dbReference>
<comment type="similarity">
    <text evidence="8">Belongs to the pacC/RIM101 family.</text>
</comment>
<comment type="caution">
    <text evidence="14">The sequence shown here is derived from an EMBL/GenBank/DDBJ whole genome shotgun (WGS) entry which is preliminary data.</text>
</comment>
<dbReference type="Pfam" id="PF00096">
    <property type="entry name" value="zf-C2H2"/>
    <property type="match status" value="2"/>
</dbReference>
<dbReference type="GO" id="GO:0000981">
    <property type="term" value="F:DNA-binding transcription factor activity, RNA polymerase II-specific"/>
    <property type="evidence" value="ECO:0007669"/>
    <property type="project" value="InterPro"/>
</dbReference>
<evidence type="ECO:0000256" key="1">
    <source>
        <dbReference type="ARBA" id="ARBA00022723"/>
    </source>
</evidence>
<dbReference type="Pfam" id="PF12146">
    <property type="entry name" value="Hydrolase_4"/>
    <property type="match status" value="1"/>
</dbReference>
<feature type="domain" description="C2H2-type" evidence="13">
    <location>
        <begin position="73"/>
        <end position="100"/>
    </location>
</feature>
<evidence type="ECO:0000313" key="14">
    <source>
        <dbReference type="EMBL" id="KAG9249998.1"/>
    </source>
</evidence>
<dbReference type="InterPro" id="IPR036236">
    <property type="entry name" value="Znf_C2H2_sf"/>
</dbReference>
<gene>
    <name evidence="14" type="ORF">F5Z01DRAFT_684214</name>
</gene>
<keyword evidence="4" id="KW-0862">Zinc</keyword>
<evidence type="ECO:0000313" key="15">
    <source>
        <dbReference type="Proteomes" id="UP000887229"/>
    </source>
</evidence>
<reference evidence="14" key="1">
    <citation type="journal article" date="2021" name="IMA Fungus">
        <title>Genomic characterization of three marine fungi, including Emericellopsis atlantica sp. nov. with signatures of a generalist lifestyle and marine biomass degradation.</title>
        <authorList>
            <person name="Hagestad O.C."/>
            <person name="Hou L."/>
            <person name="Andersen J.H."/>
            <person name="Hansen E.H."/>
            <person name="Altermark B."/>
            <person name="Li C."/>
            <person name="Kuhnert E."/>
            <person name="Cox R.J."/>
            <person name="Crous P.W."/>
            <person name="Spatafora J.W."/>
            <person name="Lail K."/>
            <person name="Amirebrahimi M."/>
            <person name="Lipzen A."/>
            <person name="Pangilinan J."/>
            <person name="Andreopoulos W."/>
            <person name="Hayes R.D."/>
            <person name="Ng V."/>
            <person name="Grigoriev I.V."/>
            <person name="Jackson S.A."/>
            <person name="Sutton T.D.S."/>
            <person name="Dobson A.D.W."/>
            <person name="Rama T."/>
        </authorList>
    </citation>
    <scope>NUCLEOTIDE SEQUENCE</scope>
    <source>
        <strain evidence="14">TS7</strain>
    </source>
</reference>
<evidence type="ECO:0000256" key="4">
    <source>
        <dbReference type="ARBA" id="ARBA00022833"/>
    </source>
</evidence>
<evidence type="ECO:0000256" key="8">
    <source>
        <dbReference type="ARBA" id="ARBA00038089"/>
    </source>
</evidence>
<dbReference type="PANTHER" id="PTHR47660:SF2">
    <property type="entry name" value="TRANSCRIPTION FACTOR WITH C2H2 AND ZN(2)-CYS(6) DNA BINDING DOMAIN (EUROFUNG)"/>
    <property type="match status" value="1"/>
</dbReference>
<evidence type="ECO:0000259" key="12">
    <source>
        <dbReference type="PROSITE" id="PS50048"/>
    </source>
</evidence>
<feature type="region of interest" description="Disordered" evidence="11">
    <location>
        <begin position="1"/>
        <end position="38"/>
    </location>
</feature>
<evidence type="ECO:0000256" key="7">
    <source>
        <dbReference type="ARBA" id="ARBA00023242"/>
    </source>
</evidence>
<dbReference type="Gene3D" id="3.30.160.60">
    <property type="entry name" value="Classic Zinc Finger"/>
    <property type="match status" value="1"/>
</dbReference>
<keyword evidence="2" id="KW-0677">Repeat</keyword>
<dbReference type="PROSITE" id="PS50157">
    <property type="entry name" value="ZINC_FINGER_C2H2_2"/>
    <property type="match status" value="2"/>
</dbReference>
<keyword evidence="15" id="KW-1185">Reference proteome</keyword>
<accession>A0A9P7ZD85</accession>
<dbReference type="GO" id="GO:0008270">
    <property type="term" value="F:zinc ion binding"/>
    <property type="evidence" value="ECO:0007669"/>
    <property type="project" value="UniProtKB-KW"/>
</dbReference>
<proteinExistence type="inferred from homology"/>
<dbReference type="InterPro" id="IPR036864">
    <property type="entry name" value="Zn2-C6_fun-type_DNA-bd_sf"/>
</dbReference>
<name>A0A9P7ZD85_9HYPO</name>
<dbReference type="PANTHER" id="PTHR47660">
    <property type="entry name" value="TRANSCRIPTION FACTOR WITH C2H2 AND ZN(2)-CYS(6) DNA BINDING DOMAIN (EUROFUNG)-RELATED-RELATED"/>
    <property type="match status" value="1"/>
</dbReference>
<keyword evidence="6" id="KW-0804">Transcription</keyword>
<feature type="region of interest" description="Disordered" evidence="11">
    <location>
        <begin position="165"/>
        <end position="250"/>
    </location>
</feature>
<dbReference type="PROSITE" id="PS00463">
    <property type="entry name" value="ZN2_CY6_FUNGAL_1"/>
    <property type="match status" value="1"/>
</dbReference>
<evidence type="ECO:0000256" key="6">
    <source>
        <dbReference type="ARBA" id="ARBA00023163"/>
    </source>
</evidence>
<dbReference type="Gene3D" id="4.10.240.10">
    <property type="entry name" value="Zn(2)-C6 fungal-type DNA-binding domain"/>
    <property type="match status" value="1"/>
</dbReference>
<dbReference type="Proteomes" id="UP000887229">
    <property type="component" value="Unassembled WGS sequence"/>
</dbReference>
<feature type="compositionally biased region" description="Polar residues" evidence="11">
    <location>
        <begin position="196"/>
        <end position="206"/>
    </location>
</feature>
<sequence length="1319" mass="145403">MAGPLSHILDPPRPASGLPPVSLPPPVPSGSSSTLQTNHRGTNLYACRDCGRSYSRPEHLVRHVQTHTLGRRFVCDICQKSFARKDLLRRHVANHDNDSPKKRRRTTNSPGAGRVSHACRSCAVARVKCDDTKPCKRCVTRKLECVSTEAPSTAAMHLMHFSANAHSSAQGSSKDDNEQEKEDSTTTTSREESHSPGSMSFSNHQAQPRPLPTTAPQSMHELAPLHHNNQRQHHRHHSQHRYSNDRLGSSVTPLPSFQARFSSHEPSQLLTPETYAEKGSAMDPSRLPFSEFLRDVVHENSAETTRSGPVQGLTLLDFCDQGNLDLNEDDLGLLDHWNVDGHQSLSQGIRLAPGGHIRDGSTDMAQVRQDLVKMWTNSTWTPANNGKSRNSGTAASPASTPDMRDRIDRITPERLEPSARDRVLAMVLSTCRPGSSAMRVASSFPSVEVMDVLVQNFLLSMANQASQWIHFPTFRLDGQSTEWVAMAAAAGAAQSSMSTLRKLGFILQDAARTGATLPTQFEDNTPTARDIGLVQALLLAQEIGLWSGNRRRMELAQSQLAIPVTLLRYRNKFLRSSYPHVAVDPSDDGAELEAKWRLWVERERWKRLCSMATLTNQAISYAELTLPLPEPKELWMAGSALEWKAEYLQRHADRGRPLPSMGDLFYDIHQLSGNMQRLDVQASVSIYLHGFWALILEYRRLSAIHKARSNNGSVGGNQNLLLGSRHQELLKDLQSFQLLAQEWPDVTSEEHMVLSFLIMSLHVSLDDLQLFAGKEGEDQARRTYPVLQQWASSSEARSAVSCASQILRYAKAVAPGQLKDFCAVAVQQAALALWAYGVINKANNKGPPALPPLYQSSDPVYLDGTDTMPIQRFVGFGQGRPAIRGPTNGESASESSLDDPRACMAITQEVLRSNMNDGCESLPPMVENLCTLVKQLGDAAWAVGLAMESPAASTTLLVTVTVTALATTTLLLVGKTTLWPRREKILPNPLKTALPHLPAESLKSLVYQPDQFPGARDVDTPYGRIRAYEFGPEDGEKVLFVHGISTSCVTLSPIAHGLVKRGYRVLLYDLFGRGFTDGVGDLPHDERLYITQMLLVLASSDLSWTGKSARLKVVGYSLGGGIAVQFAAAFPNLVDSLVLLAPAGLIRAELFGAVTQFAFKSGFVPETLVAWMTSKRLQQPIARKKKFPEVKEVEVAAAEAADPAEGVRATPMEHKVLHYVRWMVEHHRGFVPAFMSCIRYAPLTDQHEVWAKLGERKKGTTVVLLAKGDEIIDEADYTRTGLPLIGGEDKVFWRVLPGGHDFVMTHADDCLKALDEAWA</sequence>
<dbReference type="InterPro" id="IPR022742">
    <property type="entry name" value="Hydrolase_4"/>
</dbReference>
<evidence type="ECO:0000256" key="3">
    <source>
        <dbReference type="ARBA" id="ARBA00022771"/>
    </source>
</evidence>
<dbReference type="InterPro" id="IPR013087">
    <property type="entry name" value="Znf_C2H2_type"/>
</dbReference>
<evidence type="ECO:0000256" key="10">
    <source>
        <dbReference type="PROSITE-ProRule" id="PRU00042"/>
    </source>
</evidence>
<dbReference type="InterPro" id="IPR000073">
    <property type="entry name" value="AB_hydrolase_1"/>
</dbReference>
<dbReference type="RefSeq" id="XP_046113922.1">
    <property type="nucleotide sequence ID" value="XM_046265914.1"/>
</dbReference>
<evidence type="ECO:0000256" key="5">
    <source>
        <dbReference type="ARBA" id="ARBA00023015"/>
    </source>
</evidence>
<dbReference type="FunFam" id="3.30.160.60:FF:000340">
    <property type="entry name" value="zinc finger protein 473 isoform X1"/>
    <property type="match status" value="1"/>
</dbReference>
<feature type="domain" description="C2H2-type" evidence="13">
    <location>
        <begin position="45"/>
        <end position="72"/>
    </location>
</feature>
<keyword evidence="5" id="KW-0805">Transcription regulation</keyword>
<evidence type="ECO:0000256" key="2">
    <source>
        <dbReference type="ARBA" id="ARBA00022737"/>
    </source>
</evidence>
<dbReference type="InterPro" id="IPR029058">
    <property type="entry name" value="AB_hydrolase_fold"/>
</dbReference>
<dbReference type="CDD" id="cd00067">
    <property type="entry name" value="GAL4"/>
    <property type="match status" value="1"/>
</dbReference>
<evidence type="ECO:0000256" key="11">
    <source>
        <dbReference type="SAM" id="MobiDB-lite"/>
    </source>
</evidence>
<dbReference type="PROSITE" id="PS50048">
    <property type="entry name" value="ZN2_CY6_FUNGAL_2"/>
    <property type="match status" value="1"/>
</dbReference>
<dbReference type="Pfam" id="PF00172">
    <property type="entry name" value="Zn_clus"/>
    <property type="match status" value="1"/>
</dbReference>
<dbReference type="SUPFAM" id="SSF57667">
    <property type="entry name" value="beta-beta-alpha zinc fingers"/>
    <property type="match status" value="1"/>
</dbReference>
<dbReference type="SUPFAM" id="SSF57701">
    <property type="entry name" value="Zn2/Cys6 DNA-binding domain"/>
    <property type="match status" value="1"/>
</dbReference>
<feature type="domain" description="Zn(2)-C6 fungal-type" evidence="12">
    <location>
        <begin position="118"/>
        <end position="147"/>
    </location>
</feature>
<dbReference type="Gene3D" id="3.40.50.1820">
    <property type="entry name" value="alpha/beta hydrolase"/>
    <property type="match status" value="1"/>
</dbReference>
<dbReference type="EMBL" id="MU251285">
    <property type="protein sequence ID" value="KAG9249998.1"/>
    <property type="molecule type" value="Genomic_DNA"/>
</dbReference>
<dbReference type="InterPro" id="IPR001138">
    <property type="entry name" value="Zn2Cys6_DnaBD"/>
</dbReference>
<feature type="region of interest" description="Disordered" evidence="11">
    <location>
        <begin position="378"/>
        <end position="405"/>
    </location>
</feature>
<dbReference type="OrthoDB" id="40579at2759"/>
<dbReference type="SUPFAM" id="SSF53474">
    <property type="entry name" value="alpha/beta-Hydrolases"/>
    <property type="match status" value="1"/>
</dbReference>
<dbReference type="SMART" id="SM00355">
    <property type="entry name" value="ZnF_C2H2"/>
    <property type="match status" value="2"/>
</dbReference>
<feature type="region of interest" description="Disordered" evidence="11">
    <location>
        <begin position="93"/>
        <end position="115"/>
    </location>
</feature>
<protein>
    <recommendedName>
        <fullName evidence="9">pH-response transcription factor pacC/RIM101</fullName>
    </recommendedName>
</protein>
<feature type="compositionally biased region" description="Basic residues" evidence="11">
    <location>
        <begin position="228"/>
        <end position="240"/>
    </location>
</feature>
<feature type="compositionally biased region" description="Polar residues" evidence="11">
    <location>
        <begin position="378"/>
        <end position="399"/>
    </location>
</feature>
<evidence type="ECO:0000259" key="13">
    <source>
        <dbReference type="PROSITE" id="PS50157"/>
    </source>
</evidence>
<organism evidence="14 15">
    <name type="scientific">Emericellopsis atlantica</name>
    <dbReference type="NCBI Taxonomy" id="2614577"/>
    <lineage>
        <taxon>Eukaryota</taxon>
        <taxon>Fungi</taxon>
        <taxon>Dikarya</taxon>
        <taxon>Ascomycota</taxon>
        <taxon>Pezizomycotina</taxon>
        <taxon>Sordariomycetes</taxon>
        <taxon>Hypocreomycetidae</taxon>
        <taxon>Hypocreales</taxon>
        <taxon>Bionectriaceae</taxon>
        <taxon>Emericellopsis</taxon>
    </lineage>
</organism>